<dbReference type="GO" id="GO:0020037">
    <property type="term" value="F:heme binding"/>
    <property type="evidence" value="ECO:0007669"/>
    <property type="project" value="InterPro"/>
</dbReference>
<dbReference type="SUPFAM" id="SSF48264">
    <property type="entry name" value="Cytochrome P450"/>
    <property type="match status" value="1"/>
</dbReference>
<comment type="pathway">
    <text evidence="2">Steroid metabolism; cholesterol metabolism.</text>
</comment>
<dbReference type="InterPro" id="IPR017972">
    <property type="entry name" value="Cyt_P450_CS"/>
</dbReference>
<keyword evidence="6 14" id="KW-0479">Metal-binding</keyword>
<dbReference type="InterPro" id="IPR002401">
    <property type="entry name" value="Cyt_P450_E_grp-I"/>
</dbReference>
<dbReference type="PANTHER" id="PTHR24286">
    <property type="entry name" value="CYTOCHROME P450 26"/>
    <property type="match status" value="1"/>
</dbReference>
<dbReference type="PRINTS" id="PR00463">
    <property type="entry name" value="EP450I"/>
</dbReference>
<keyword evidence="9 15" id="KW-0560">Oxidoreductase</keyword>
<evidence type="ECO:0000256" key="7">
    <source>
        <dbReference type="ARBA" id="ARBA00022955"/>
    </source>
</evidence>
<evidence type="ECO:0000313" key="17">
    <source>
        <dbReference type="EMBL" id="APU50918.1"/>
    </source>
</evidence>
<dbReference type="GO" id="GO:0005506">
    <property type="term" value="F:iron ion binding"/>
    <property type="evidence" value="ECO:0007669"/>
    <property type="project" value="InterPro"/>
</dbReference>
<comment type="subcellular location">
    <subcellularLocation>
        <location evidence="1">Membrane</location>
        <topology evidence="1">Single-pass membrane protein</topology>
    </subcellularLocation>
</comment>
<keyword evidence="7" id="KW-0752">Steroid biosynthesis</keyword>
<evidence type="ECO:0000256" key="12">
    <source>
        <dbReference type="ARBA" id="ARBA00023166"/>
    </source>
</evidence>
<evidence type="ECO:0000256" key="2">
    <source>
        <dbReference type="ARBA" id="ARBA00004731"/>
    </source>
</evidence>
<keyword evidence="13" id="KW-0753">Steroid metabolism</keyword>
<keyword evidence="15" id="KW-0503">Monooxygenase</keyword>
<keyword evidence="4" id="KW-0153">Cholesterol metabolism</keyword>
<keyword evidence="14 15" id="KW-0349">Heme</keyword>
<dbReference type="GO" id="GO:0008203">
    <property type="term" value="P:cholesterol metabolic process"/>
    <property type="evidence" value="ECO:0007669"/>
    <property type="project" value="UniProtKB-KW"/>
</dbReference>
<evidence type="ECO:0000256" key="5">
    <source>
        <dbReference type="ARBA" id="ARBA00022692"/>
    </source>
</evidence>
<dbReference type="GO" id="GO:0016020">
    <property type="term" value="C:membrane"/>
    <property type="evidence" value="ECO:0007669"/>
    <property type="project" value="UniProtKB-SubCell"/>
</dbReference>
<dbReference type="PRINTS" id="PR00385">
    <property type="entry name" value="P450"/>
</dbReference>
<evidence type="ECO:0000256" key="16">
    <source>
        <dbReference type="SAM" id="SignalP"/>
    </source>
</evidence>
<comment type="similarity">
    <text evidence="3 15">Belongs to the cytochrome P450 family.</text>
</comment>
<dbReference type="PROSITE" id="PS00086">
    <property type="entry name" value="CYTOCHROME_P450"/>
    <property type="match status" value="1"/>
</dbReference>
<evidence type="ECO:0000256" key="13">
    <source>
        <dbReference type="ARBA" id="ARBA00023221"/>
    </source>
</evidence>
<keyword evidence="10 14" id="KW-0408">Iron</keyword>
<dbReference type="Pfam" id="PF00067">
    <property type="entry name" value="p450"/>
    <property type="match status" value="1"/>
</dbReference>
<keyword evidence="8" id="KW-1133">Transmembrane helix</keyword>
<dbReference type="GO" id="GO:0016132">
    <property type="term" value="P:brassinosteroid biosynthetic process"/>
    <property type="evidence" value="ECO:0007669"/>
    <property type="project" value="TreeGrafter"/>
</dbReference>
<dbReference type="SMR" id="A0A1L7H7Y2"/>
<accession>A0A1L7H7Y2</accession>
<dbReference type="AlphaFoldDB" id="A0A1L7H7Y2"/>
<reference evidence="17" key="1">
    <citation type="submission" date="2016-04" db="EMBL/GenBank/DDBJ databases">
        <title>Analysis of codon usage bias based on the Fritillaria cirrhosa transcriptome.</title>
        <authorList>
            <person name="Li Y."/>
        </authorList>
    </citation>
    <scope>NUCLEOTIDE SEQUENCE</scope>
    <source>
        <strain evidence="17">Isotig05364</strain>
    </source>
</reference>
<keyword evidence="5" id="KW-0812">Transmembrane</keyword>
<evidence type="ECO:0000256" key="8">
    <source>
        <dbReference type="ARBA" id="ARBA00022989"/>
    </source>
</evidence>
<dbReference type="PANTHER" id="PTHR24286:SF194">
    <property type="entry name" value="STEROID (22S)-HYDROXYLASE"/>
    <property type="match status" value="1"/>
</dbReference>
<feature type="chain" id="PRO_5012024292" evidence="16">
    <location>
        <begin position="27"/>
        <end position="491"/>
    </location>
</feature>
<evidence type="ECO:0000256" key="11">
    <source>
        <dbReference type="ARBA" id="ARBA00023136"/>
    </source>
</evidence>
<keyword evidence="12" id="KW-1207">Sterol metabolism</keyword>
<gene>
    <name evidence="17" type="primary">CYP90B1</name>
</gene>
<organism evidence="17">
    <name type="scientific">Fritillaria cirrhosa</name>
    <dbReference type="NCBI Taxonomy" id="108544"/>
    <lineage>
        <taxon>Eukaryota</taxon>
        <taxon>Viridiplantae</taxon>
        <taxon>Streptophyta</taxon>
        <taxon>Embryophyta</taxon>
        <taxon>Tracheophyta</taxon>
        <taxon>Spermatophyta</taxon>
        <taxon>Magnoliopsida</taxon>
        <taxon>Liliopsida</taxon>
        <taxon>Liliales</taxon>
        <taxon>Liliaceae</taxon>
        <taxon>Fritillaria</taxon>
    </lineage>
</organism>
<dbReference type="InterPro" id="IPR036396">
    <property type="entry name" value="Cyt_P450_sf"/>
</dbReference>
<proteinExistence type="evidence at transcript level"/>
<feature type="binding site" description="axial binding residue" evidence="14">
    <location>
        <position position="435"/>
    </location>
    <ligand>
        <name>heme</name>
        <dbReference type="ChEBI" id="CHEBI:30413"/>
    </ligand>
    <ligandPart>
        <name>Fe</name>
        <dbReference type="ChEBI" id="CHEBI:18248"/>
    </ligandPart>
</feature>
<dbReference type="CDD" id="cd11043">
    <property type="entry name" value="CYP90-like"/>
    <property type="match status" value="1"/>
</dbReference>
<sequence length="491" mass="55879">MPALFALVGLFLTFLILAITALIVRGNHNESSNTKGLKLPPGSMGWPVIGDTIPFRKEHKCISLGDYLEGRVQKYGKIFRTHLFGHPTVVSTDAELNRFVFMNDEKLFEPFFPKSVADILGEHSMLVITGDIHRSVKSLASSFLGVPRLRNYFLKDIEQFITEAFNTWEDDVPFPIKEQTSKVTFKLIVKNILSMKPEDPRSEEMWKLFATFMKGLVAIPIDLPITKRGKAVRARKRILAIIKEMMEERIHKKEAGTDEIGDADILGYCLENSKQDAEQFGDLMLGILFGGHETSATAMTMSVYFLSDCPRAVEQLREEYQQIASKKKQRGEPAALTWEDYRQMEFSQCVISETLRLGNIIKTVHRRAKVDIQFKGYDIPRGWQVIPILTASHLDSEVYEKPLIFNPWRWQEALPAGNTARLDNYMPFGLGLRNCAGLELAKMEMVIFLYHFVLNFDWKMLNADPPVVSSIPEFTNGLPITVRRLSPVQAN</sequence>
<dbReference type="InterPro" id="IPR001128">
    <property type="entry name" value="Cyt_P450"/>
</dbReference>
<keyword evidence="11" id="KW-0472">Membrane</keyword>
<evidence type="ECO:0000256" key="15">
    <source>
        <dbReference type="RuleBase" id="RU000461"/>
    </source>
</evidence>
<protein>
    <submittedName>
        <fullName evidence="17">Cytochrome P450 90B1</fullName>
    </submittedName>
</protein>
<evidence type="ECO:0000256" key="14">
    <source>
        <dbReference type="PIRSR" id="PIRSR602401-1"/>
    </source>
</evidence>
<dbReference type="GO" id="GO:0016705">
    <property type="term" value="F:oxidoreductase activity, acting on paired donors, with incorporation or reduction of molecular oxygen"/>
    <property type="evidence" value="ECO:0007669"/>
    <property type="project" value="InterPro"/>
</dbReference>
<name>A0A1L7H7Y2_9LILI</name>
<keyword evidence="16" id="KW-0732">Signal</keyword>
<feature type="signal peptide" evidence="16">
    <location>
        <begin position="1"/>
        <end position="26"/>
    </location>
</feature>
<dbReference type="GO" id="GO:0010268">
    <property type="term" value="P:brassinosteroid homeostasis"/>
    <property type="evidence" value="ECO:0007669"/>
    <property type="project" value="TreeGrafter"/>
</dbReference>
<evidence type="ECO:0000256" key="1">
    <source>
        <dbReference type="ARBA" id="ARBA00004167"/>
    </source>
</evidence>
<evidence type="ECO:0000256" key="4">
    <source>
        <dbReference type="ARBA" id="ARBA00022548"/>
    </source>
</evidence>
<keyword evidence="7" id="KW-0444">Lipid biosynthesis</keyword>
<dbReference type="Gene3D" id="1.10.630.10">
    <property type="entry name" value="Cytochrome P450"/>
    <property type="match status" value="1"/>
</dbReference>
<dbReference type="EMBL" id="KX168703">
    <property type="protein sequence ID" value="APU50918.1"/>
    <property type="molecule type" value="mRNA"/>
</dbReference>
<evidence type="ECO:0000256" key="10">
    <source>
        <dbReference type="ARBA" id="ARBA00023004"/>
    </source>
</evidence>
<keyword evidence="7" id="KW-0443">Lipid metabolism</keyword>
<dbReference type="GO" id="GO:0004497">
    <property type="term" value="F:monooxygenase activity"/>
    <property type="evidence" value="ECO:0007669"/>
    <property type="project" value="UniProtKB-KW"/>
</dbReference>
<evidence type="ECO:0000256" key="3">
    <source>
        <dbReference type="ARBA" id="ARBA00010617"/>
    </source>
</evidence>
<comment type="cofactor">
    <cofactor evidence="14">
        <name>heme</name>
        <dbReference type="ChEBI" id="CHEBI:30413"/>
    </cofactor>
</comment>
<evidence type="ECO:0000256" key="9">
    <source>
        <dbReference type="ARBA" id="ARBA00023002"/>
    </source>
</evidence>
<evidence type="ECO:0000256" key="6">
    <source>
        <dbReference type="ARBA" id="ARBA00022723"/>
    </source>
</evidence>